<feature type="compositionally biased region" description="Low complexity" evidence="1">
    <location>
        <begin position="289"/>
        <end position="300"/>
    </location>
</feature>
<dbReference type="Proteomes" id="UP001218218">
    <property type="component" value="Unassembled WGS sequence"/>
</dbReference>
<comment type="caution">
    <text evidence="2">The sequence shown here is derived from an EMBL/GenBank/DDBJ whole genome shotgun (WGS) entry which is preliminary data.</text>
</comment>
<evidence type="ECO:0000313" key="3">
    <source>
        <dbReference type="Proteomes" id="UP001218218"/>
    </source>
</evidence>
<dbReference type="EMBL" id="JARIHO010000012">
    <property type="protein sequence ID" value="KAJ7352472.1"/>
    <property type="molecule type" value="Genomic_DNA"/>
</dbReference>
<feature type="compositionally biased region" description="Polar residues" evidence="1">
    <location>
        <begin position="325"/>
        <end position="339"/>
    </location>
</feature>
<feature type="compositionally biased region" description="Basic and acidic residues" evidence="1">
    <location>
        <begin position="301"/>
        <end position="312"/>
    </location>
</feature>
<dbReference type="AlphaFoldDB" id="A0AAD7A993"/>
<gene>
    <name evidence="2" type="ORF">DFH08DRAFT_88271</name>
</gene>
<protein>
    <submittedName>
        <fullName evidence="2">Uncharacterized protein</fullName>
    </submittedName>
</protein>
<reference evidence="2" key="1">
    <citation type="submission" date="2023-03" db="EMBL/GenBank/DDBJ databases">
        <title>Massive genome expansion in bonnet fungi (Mycena s.s.) driven by repeated elements and novel gene families across ecological guilds.</title>
        <authorList>
            <consortium name="Lawrence Berkeley National Laboratory"/>
            <person name="Harder C.B."/>
            <person name="Miyauchi S."/>
            <person name="Viragh M."/>
            <person name="Kuo A."/>
            <person name="Thoen E."/>
            <person name="Andreopoulos B."/>
            <person name="Lu D."/>
            <person name="Skrede I."/>
            <person name="Drula E."/>
            <person name="Henrissat B."/>
            <person name="Morin E."/>
            <person name="Kohler A."/>
            <person name="Barry K."/>
            <person name="LaButti K."/>
            <person name="Morin E."/>
            <person name="Salamov A."/>
            <person name="Lipzen A."/>
            <person name="Mereny Z."/>
            <person name="Hegedus B."/>
            <person name="Baldrian P."/>
            <person name="Stursova M."/>
            <person name="Weitz H."/>
            <person name="Taylor A."/>
            <person name="Grigoriev I.V."/>
            <person name="Nagy L.G."/>
            <person name="Martin F."/>
            <person name="Kauserud H."/>
        </authorList>
    </citation>
    <scope>NUCLEOTIDE SEQUENCE</scope>
    <source>
        <strain evidence="2">CBHHK002</strain>
    </source>
</reference>
<accession>A0AAD7A993</accession>
<proteinExistence type="predicted"/>
<keyword evidence="3" id="KW-1185">Reference proteome</keyword>
<feature type="region of interest" description="Disordered" evidence="1">
    <location>
        <begin position="289"/>
        <end position="339"/>
    </location>
</feature>
<evidence type="ECO:0000256" key="1">
    <source>
        <dbReference type="SAM" id="MobiDB-lite"/>
    </source>
</evidence>
<sequence length="339" mass="38438">MEKALKALEDSSGNNVNCQALLEKTFQTFSLLERWETAESNISSVQSIIERVQEQGHAYFRTLDDSISVAIHLNVLAHDVVQLAKFLIKAREPKEIQDFIADMKSNTRDALESSKRISTAYRKVRRGINEISDGIPGEMARLERRENRIVAKKEALDRRIERAKVMKTIGTTALAVVSGVAIVYDNRSSKTLRKREDEITDCQTGLKELHSITLCLASLAENVDLLIDFWLRSDTMLETISHGVDRLRDNRARLRLEAIVEQWTSAGEFYTDYTTKLKRIQDIDCGATSSLKSRSSSSASDRSRSRSRDQKKITPSTEFGRRNATKQPNQPFSTSRHSK</sequence>
<name>A0AAD7A993_9AGAR</name>
<organism evidence="2 3">
    <name type="scientific">Mycena albidolilacea</name>
    <dbReference type="NCBI Taxonomy" id="1033008"/>
    <lineage>
        <taxon>Eukaryota</taxon>
        <taxon>Fungi</taxon>
        <taxon>Dikarya</taxon>
        <taxon>Basidiomycota</taxon>
        <taxon>Agaricomycotina</taxon>
        <taxon>Agaricomycetes</taxon>
        <taxon>Agaricomycetidae</taxon>
        <taxon>Agaricales</taxon>
        <taxon>Marasmiineae</taxon>
        <taxon>Mycenaceae</taxon>
        <taxon>Mycena</taxon>
    </lineage>
</organism>
<evidence type="ECO:0000313" key="2">
    <source>
        <dbReference type="EMBL" id="KAJ7352472.1"/>
    </source>
</evidence>